<keyword evidence="13" id="KW-1185">Reference proteome</keyword>
<dbReference type="EMBL" id="UYRT01020064">
    <property type="protein sequence ID" value="VDK58955.1"/>
    <property type="molecule type" value="Genomic_DNA"/>
</dbReference>
<keyword evidence="3" id="KW-0812">Transmembrane</keyword>
<dbReference type="CDD" id="cd07302">
    <property type="entry name" value="CHD"/>
    <property type="match status" value="1"/>
</dbReference>
<dbReference type="GO" id="GO:0000166">
    <property type="term" value="F:nucleotide binding"/>
    <property type="evidence" value="ECO:0007669"/>
    <property type="project" value="UniProtKB-KW"/>
</dbReference>
<organism evidence="14">
    <name type="scientific">Gongylonema pulchrum</name>
    <dbReference type="NCBI Taxonomy" id="637853"/>
    <lineage>
        <taxon>Eukaryota</taxon>
        <taxon>Metazoa</taxon>
        <taxon>Ecdysozoa</taxon>
        <taxon>Nematoda</taxon>
        <taxon>Chromadorea</taxon>
        <taxon>Rhabditida</taxon>
        <taxon>Spirurina</taxon>
        <taxon>Spiruromorpha</taxon>
        <taxon>Spiruroidea</taxon>
        <taxon>Gongylonematidae</taxon>
        <taxon>Gongylonema</taxon>
    </lineage>
</organism>
<evidence type="ECO:0000313" key="14">
    <source>
        <dbReference type="WBParaSite" id="GPUH_0000761301-mRNA-1"/>
    </source>
</evidence>
<keyword evidence="7" id="KW-0675">Receptor</keyword>
<evidence type="ECO:0000256" key="7">
    <source>
        <dbReference type="ARBA" id="ARBA00023170"/>
    </source>
</evidence>
<evidence type="ECO:0000256" key="8">
    <source>
        <dbReference type="ARBA" id="ARBA00023180"/>
    </source>
</evidence>
<dbReference type="OrthoDB" id="60033at2759"/>
<evidence type="ECO:0000256" key="4">
    <source>
        <dbReference type="ARBA" id="ARBA00022741"/>
    </source>
</evidence>
<reference evidence="12 13" key="2">
    <citation type="submission" date="2018-11" db="EMBL/GenBank/DDBJ databases">
        <authorList>
            <consortium name="Pathogen Informatics"/>
        </authorList>
    </citation>
    <scope>NUCLEOTIDE SEQUENCE [LARGE SCALE GENOMIC DNA]</scope>
</reference>
<dbReference type="GO" id="GO:0004383">
    <property type="term" value="F:guanylate cyclase activity"/>
    <property type="evidence" value="ECO:0007669"/>
    <property type="project" value="UniProtKB-EC"/>
</dbReference>
<dbReference type="GO" id="GO:0004016">
    <property type="term" value="F:adenylate cyclase activity"/>
    <property type="evidence" value="ECO:0007669"/>
    <property type="project" value="TreeGrafter"/>
</dbReference>
<dbReference type="WBParaSite" id="GPUH_0000761301-mRNA-1">
    <property type="protein sequence ID" value="GPUH_0000761301-mRNA-1"/>
    <property type="gene ID" value="GPUH_0000761301"/>
</dbReference>
<evidence type="ECO:0000256" key="2">
    <source>
        <dbReference type="ARBA" id="ARBA00004370"/>
    </source>
</evidence>
<comment type="catalytic activity">
    <reaction evidence="1">
        <text>GTP = 3',5'-cyclic GMP + diphosphate</text>
        <dbReference type="Rhea" id="RHEA:13665"/>
        <dbReference type="ChEBI" id="CHEBI:33019"/>
        <dbReference type="ChEBI" id="CHEBI:37565"/>
        <dbReference type="ChEBI" id="CHEBI:57746"/>
        <dbReference type="EC" id="4.6.1.2"/>
    </reaction>
</comment>
<evidence type="ECO:0000256" key="9">
    <source>
        <dbReference type="ARBA" id="ARBA00023239"/>
    </source>
</evidence>
<keyword evidence="8" id="KW-0325">Glycoprotein</keyword>
<dbReference type="InterPro" id="IPR029787">
    <property type="entry name" value="Nucleotide_cyclase"/>
</dbReference>
<keyword evidence="5" id="KW-1133">Transmembrane helix</keyword>
<dbReference type="PANTHER" id="PTHR11920">
    <property type="entry name" value="GUANYLYL CYCLASE"/>
    <property type="match status" value="1"/>
</dbReference>
<feature type="domain" description="Guanylate cyclase" evidence="11">
    <location>
        <begin position="1"/>
        <end position="59"/>
    </location>
</feature>
<dbReference type="SUPFAM" id="SSF55073">
    <property type="entry name" value="Nucleotide cyclase"/>
    <property type="match status" value="1"/>
</dbReference>
<dbReference type="AlphaFoldDB" id="A0A183DFW3"/>
<keyword evidence="6" id="KW-0472">Membrane</keyword>
<comment type="subcellular location">
    <subcellularLocation>
        <location evidence="2">Membrane</location>
    </subcellularLocation>
</comment>
<name>A0A183DFW3_9BILA</name>
<dbReference type="Gene3D" id="3.30.70.1230">
    <property type="entry name" value="Nucleotide cyclase"/>
    <property type="match status" value="1"/>
</dbReference>
<evidence type="ECO:0000259" key="11">
    <source>
        <dbReference type="PROSITE" id="PS50125"/>
    </source>
</evidence>
<accession>A0A183DFW3</accession>
<dbReference type="GO" id="GO:0007168">
    <property type="term" value="P:receptor guanylyl cyclase signaling pathway"/>
    <property type="evidence" value="ECO:0007669"/>
    <property type="project" value="TreeGrafter"/>
</dbReference>
<reference evidence="14" key="1">
    <citation type="submission" date="2016-06" db="UniProtKB">
        <authorList>
            <consortium name="WormBaseParasite"/>
        </authorList>
    </citation>
    <scope>IDENTIFICATION</scope>
</reference>
<dbReference type="PROSITE" id="PS50125">
    <property type="entry name" value="GUANYLATE_CYCLASE_2"/>
    <property type="match status" value="1"/>
</dbReference>
<evidence type="ECO:0000313" key="12">
    <source>
        <dbReference type="EMBL" id="VDK58955.1"/>
    </source>
</evidence>
<dbReference type="Pfam" id="PF00211">
    <property type="entry name" value="Guanylate_cyc"/>
    <property type="match status" value="1"/>
</dbReference>
<dbReference type="InterPro" id="IPR001054">
    <property type="entry name" value="A/G_cyclase"/>
</dbReference>
<dbReference type="GO" id="GO:0005886">
    <property type="term" value="C:plasma membrane"/>
    <property type="evidence" value="ECO:0007669"/>
    <property type="project" value="TreeGrafter"/>
</dbReference>
<dbReference type="GO" id="GO:0001653">
    <property type="term" value="F:peptide receptor activity"/>
    <property type="evidence" value="ECO:0007669"/>
    <property type="project" value="TreeGrafter"/>
</dbReference>
<gene>
    <name evidence="12" type="ORF">GPUH_LOCUS7605</name>
</gene>
<evidence type="ECO:0000313" key="13">
    <source>
        <dbReference type="Proteomes" id="UP000271098"/>
    </source>
</evidence>
<dbReference type="InterPro" id="IPR050401">
    <property type="entry name" value="Cyclic_nucleotide_synthase"/>
</dbReference>
<dbReference type="Proteomes" id="UP000271098">
    <property type="component" value="Unassembled WGS sequence"/>
</dbReference>
<proteinExistence type="inferred from homology"/>
<keyword evidence="4" id="KW-0547">Nucleotide-binding</keyword>
<dbReference type="PROSITE" id="PS00452">
    <property type="entry name" value="GUANYLATE_CYCLASE_1"/>
    <property type="match status" value="1"/>
</dbReference>
<sequence length="66" mass="7304">MSIQLVSKIKNFKVAHLPDVKVQVRIGMHTGQCAAGVVGVTMPRYCIFGESINIATKMESHSKRNF</sequence>
<dbReference type="InterPro" id="IPR018297">
    <property type="entry name" value="A/G_cyclase_CS"/>
</dbReference>
<protein>
    <submittedName>
        <fullName evidence="14">Guanylate cyclase domain-containing protein</fullName>
    </submittedName>
</protein>
<evidence type="ECO:0000256" key="1">
    <source>
        <dbReference type="ARBA" id="ARBA00001436"/>
    </source>
</evidence>
<comment type="similarity">
    <text evidence="10">Belongs to the adenylyl cyclase class-4/guanylyl cyclase family.</text>
</comment>
<evidence type="ECO:0000256" key="6">
    <source>
        <dbReference type="ARBA" id="ARBA00023136"/>
    </source>
</evidence>
<evidence type="ECO:0000256" key="3">
    <source>
        <dbReference type="ARBA" id="ARBA00022692"/>
    </source>
</evidence>
<evidence type="ECO:0000256" key="10">
    <source>
        <dbReference type="RuleBase" id="RU000405"/>
    </source>
</evidence>
<dbReference type="PANTHER" id="PTHR11920:SF501">
    <property type="entry name" value="GUANYLATE CYCLASE 32E"/>
    <property type="match status" value="1"/>
</dbReference>
<evidence type="ECO:0000256" key="5">
    <source>
        <dbReference type="ARBA" id="ARBA00022989"/>
    </source>
</evidence>
<dbReference type="GO" id="GO:0035556">
    <property type="term" value="P:intracellular signal transduction"/>
    <property type="evidence" value="ECO:0007669"/>
    <property type="project" value="InterPro"/>
</dbReference>
<keyword evidence="9 10" id="KW-0456">Lyase</keyword>